<protein>
    <submittedName>
        <fullName evidence="3">Amino acid adenylation domain-containing protein</fullName>
    </submittedName>
</protein>
<organism evidence="3 4">
    <name type="scientific">Stutzerimonas chloritidismutans</name>
    <name type="common">Pseudomonas chloritidismutans</name>
    <dbReference type="NCBI Taxonomy" id="203192"/>
    <lineage>
        <taxon>Bacteria</taxon>
        <taxon>Pseudomonadati</taxon>
        <taxon>Pseudomonadota</taxon>
        <taxon>Gammaproteobacteria</taxon>
        <taxon>Pseudomonadales</taxon>
        <taxon>Pseudomonadaceae</taxon>
        <taxon>Stutzerimonas</taxon>
    </lineage>
</organism>
<dbReference type="Proteomes" id="UP001467669">
    <property type="component" value="Unassembled WGS sequence"/>
</dbReference>
<feature type="domain" description="AMP-binding enzyme C-terminal" evidence="2">
    <location>
        <begin position="398"/>
        <end position="472"/>
    </location>
</feature>
<comment type="caution">
    <text evidence="3">The sequence shown here is derived from an EMBL/GenBank/DDBJ whole genome shotgun (WGS) entry which is preliminary data.</text>
</comment>
<dbReference type="PANTHER" id="PTHR45527:SF1">
    <property type="entry name" value="FATTY ACID SYNTHASE"/>
    <property type="match status" value="1"/>
</dbReference>
<feature type="domain" description="AMP-dependent synthetase/ligase" evidence="1">
    <location>
        <begin position="13"/>
        <end position="344"/>
    </location>
</feature>
<dbReference type="Pfam" id="PF13193">
    <property type="entry name" value="AMP-binding_C"/>
    <property type="match status" value="1"/>
</dbReference>
<dbReference type="InterPro" id="IPR045851">
    <property type="entry name" value="AMP-bd_C_sf"/>
</dbReference>
<dbReference type="NCBIfam" id="TIGR01733">
    <property type="entry name" value="AA-adenyl-dom"/>
    <property type="match status" value="1"/>
</dbReference>
<evidence type="ECO:0000259" key="2">
    <source>
        <dbReference type="Pfam" id="PF13193"/>
    </source>
</evidence>
<dbReference type="EMBL" id="JBCFXD010000005">
    <property type="protein sequence ID" value="MEL7559136.1"/>
    <property type="molecule type" value="Genomic_DNA"/>
</dbReference>
<dbReference type="InterPro" id="IPR042099">
    <property type="entry name" value="ANL_N_sf"/>
</dbReference>
<dbReference type="InterPro" id="IPR020845">
    <property type="entry name" value="AMP-binding_CS"/>
</dbReference>
<dbReference type="Gene3D" id="3.30.300.30">
    <property type="match status" value="1"/>
</dbReference>
<dbReference type="InterPro" id="IPR010071">
    <property type="entry name" value="AA_adenyl_dom"/>
</dbReference>
<name>A0ABU9M647_STUCH</name>
<keyword evidence="4" id="KW-1185">Reference proteome</keyword>
<dbReference type="SUPFAM" id="SSF56801">
    <property type="entry name" value="Acetyl-CoA synthetase-like"/>
    <property type="match status" value="1"/>
</dbReference>
<proteinExistence type="predicted"/>
<dbReference type="PANTHER" id="PTHR45527">
    <property type="entry name" value="NONRIBOSOMAL PEPTIDE SYNTHETASE"/>
    <property type="match status" value="1"/>
</dbReference>
<evidence type="ECO:0000313" key="4">
    <source>
        <dbReference type="Proteomes" id="UP001467669"/>
    </source>
</evidence>
<dbReference type="Gene3D" id="3.40.50.12780">
    <property type="entry name" value="N-terminal domain of ligase-like"/>
    <property type="match status" value="1"/>
</dbReference>
<dbReference type="PROSITE" id="PS00455">
    <property type="entry name" value="AMP_BINDING"/>
    <property type="match status" value="1"/>
</dbReference>
<evidence type="ECO:0000313" key="3">
    <source>
        <dbReference type="EMBL" id="MEL7559136.1"/>
    </source>
</evidence>
<accession>A0ABU9M647</accession>
<reference evidence="3 4" key="1">
    <citation type="submission" date="2024-04" db="EMBL/GenBank/DDBJ databases">
        <title>Draft Genome Sequence of Isolates Cultured from Underwater Hawaii Seamounts in the North Pacific Ocean.</title>
        <authorList>
            <person name="Sharma I."/>
            <person name="Darden B."/>
            <person name="Creggett J."/>
            <person name="Taylor S."/>
            <person name="Grant M.P."/>
            <person name="Scott J."/>
            <person name="Attles S."/>
            <person name="Walker S."/>
            <person name="Johnson G."/>
            <person name="St. Cloud C."/>
        </authorList>
    </citation>
    <scope>NUCLEOTIDE SEQUENCE [LARGE SCALE GENOMIC DNA]</scope>
    <source>
        <strain evidence="3 4">03GJ23</strain>
    </source>
</reference>
<gene>
    <name evidence="3" type="ORF">AAGW23_09815</name>
</gene>
<dbReference type="RefSeq" id="WP_342406295.1">
    <property type="nucleotide sequence ID" value="NZ_JBCFXD010000005.1"/>
</dbReference>
<dbReference type="Pfam" id="PF00501">
    <property type="entry name" value="AMP-binding"/>
    <property type="match status" value="1"/>
</dbReference>
<dbReference type="InterPro" id="IPR000873">
    <property type="entry name" value="AMP-dep_synth/lig_dom"/>
</dbReference>
<evidence type="ECO:0000259" key="1">
    <source>
        <dbReference type="Pfam" id="PF00501"/>
    </source>
</evidence>
<dbReference type="InterPro" id="IPR025110">
    <property type="entry name" value="AMP-bd_C"/>
</dbReference>
<sequence length="482" mass="53109">MTMLNPHLAHVFVRHAGRPALGCLGVSFNYAELQSRVAAIVLQMRETGVTAGDRVGLHLARGPDLIAALLACLHDGLCFVPLEPEFPVDRLQGIVDDARLRCVVQDEQSSHSLAPSLRLRPGVAEMPEQPDLDDELPAYMMFTSGSTGKPKGVVIGRAALRNFLDAATRRVGAGCETRWLFTTTPAFDISLLEMLGPLWVGGYVEVVCAPAHKDPVALLQLLDSRPDLNTLQATPALWRMLLKAGWRGHKGLVALCGGEALDASLAAQLSESAGQLWNCYGPTEATVWSMMAQVEQPLADHSVRLRQSLDGYRHWVLDENGNDVGPGGEGELCIEGVSLAQGYWQRRDLNEQAFIRRQGRRLYRTGDRVRRIGDDEFQYLGRRDDQIKLRGFRIELGEIEANLRRIDGVQEAAVRLLGEGDEACLVGYVETHAEGAPGRVQIRRALHLSLPHYMIPSRIVLLESLPKTPSGKIDRKRLPEPA</sequence>